<dbReference type="AlphaFoldDB" id="B0LFR5"/>
<name>B0LFR5_9BACT</name>
<organism evidence="1">
    <name type="scientific">uncultured bacterium pEAF66</name>
    <dbReference type="NCBI Taxonomy" id="480414"/>
    <lineage>
        <taxon>Bacteria</taxon>
        <taxon>environmental samples</taxon>
    </lineage>
</organism>
<dbReference type="EMBL" id="EU099626">
    <property type="protein sequence ID" value="ABW82960.1"/>
    <property type="molecule type" value="Genomic_DNA"/>
</dbReference>
<reference evidence="1" key="1">
    <citation type="journal article" date="2008" name="Appl. Environ. Microbiol.">
        <title>Forest soil metagenome gene cluster involved in antifungal activity expression in Escherichia coli.</title>
        <authorList>
            <person name="Chung E.J."/>
            <person name="Lim H.K."/>
            <person name="Kim J.C."/>
            <person name="Choi G.J."/>
            <person name="Park E.J."/>
            <person name="Lee M.H."/>
            <person name="Chung Y.R."/>
            <person name="Lee S.W."/>
        </authorList>
    </citation>
    <scope>NUCLEOTIDE SEQUENCE</scope>
</reference>
<evidence type="ECO:0000313" key="1">
    <source>
        <dbReference type="EMBL" id="ABW82960.1"/>
    </source>
</evidence>
<proteinExistence type="predicted"/>
<sequence length="265" mass="29205">MEAIIDTIIDDLPNVAPVRHDAPGAACAARDLRCELENCLARILASPGFARAPRMRRLLSYLVEQELAFKDGNSSEYAIGMEVFDRDPRAYNTCTDPIVRVQMRRLRDKLQQYYAAGQCGDPLQIAIPLGGYALSTTTPTPRVAAPEQIAWQRLLCLTPDGPVRAFATGLNEELADCLHHALGARIDTMPEQAGGRVPPRRLEGTLRADSGGIRVALRLADKLRSCVLWSRQFDFAPTLSIAAQVEVAHRLAFSVQEYLHGESKL</sequence>
<evidence type="ECO:0008006" key="2">
    <source>
        <dbReference type="Google" id="ProtNLM"/>
    </source>
</evidence>
<protein>
    <recommendedName>
        <fullName evidence="2">TolB amino-terminal domain-containing protein</fullName>
    </recommendedName>
</protein>
<accession>B0LFR5</accession>